<dbReference type="InterPro" id="IPR050765">
    <property type="entry name" value="Riboflavin_Biosynth_HTPR"/>
</dbReference>
<gene>
    <name evidence="2" type="ORF">EKH83_18285</name>
</gene>
<dbReference type="Gene3D" id="3.40.430.10">
    <property type="entry name" value="Dihydrofolate Reductase, subunit A"/>
    <property type="match status" value="1"/>
</dbReference>
<name>A0A4V1KHN1_9SPHI</name>
<dbReference type="GO" id="GO:0009231">
    <property type="term" value="P:riboflavin biosynthetic process"/>
    <property type="evidence" value="ECO:0007669"/>
    <property type="project" value="InterPro"/>
</dbReference>
<proteinExistence type="predicted"/>
<reference evidence="2 3" key="1">
    <citation type="submission" date="2018-12" db="EMBL/GenBank/DDBJ databases">
        <title>The Draft Genome Sequence of the Soil Bacterium Pedobacter tournemirensis R1.</title>
        <authorList>
            <person name="He J."/>
        </authorList>
    </citation>
    <scope>NUCLEOTIDE SEQUENCE [LARGE SCALE GENOMIC DNA]</scope>
    <source>
        <strain evidence="2 3">R1</strain>
    </source>
</reference>
<dbReference type="Pfam" id="PF01872">
    <property type="entry name" value="RibD_C"/>
    <property type="match status" value="1"/>
</dbReference>
<dbReference type="PANTHER" id="PTHR38011">
    <property type="entry name" value="DIHYDROFOLATE REDUCTASE FAMILY PROTEIN (AFU_ORTHOLOGUE AFUA_8G06820)"/>
    <property type="match status" value="1"/>
</dbReference>
<dbReference type="Proteomes" id="UP000290848">
    <property type="component" value="Unassembled WGS sequence"/>
</dbReference>
<dbReference type="EMBL" id="RXOC01000015">
    <property type="protein sequence ID" value="RXF67772.1"/>
    <property type="molecule type" value="Genomic_DNA"/>
</dbReference>
<comment type="caution">
    <text evidence="2">The sequence shown here is derived from an EMBL/GenBank/DDBJ whole genome shotgun (WGS) entry which is preliminary data.</text>
</comment>
<dbReference type="RefSeq" id="WP_128770905.1">
    <property type="nucleotide sequence ID" value="NZ_RXOC01000015.1"/>
</dbReference>
<dbReference type="GO" id="GO:0008703">
    <property type="term" value="F:5-amino-6-(5-phosphoribosylamino)uracil reductase activity"/>
    <property type="evidence" value="ECO:0007669"/>
    <property type="project" value="InterPro"/>
</dbReference>
<evidence type="ECO:0000259" key="1">
    <source>
        <dbReference type="Pfam" id="PF01872"/>
    </source>
</evidence>
<sequence>MRKLILGLAITLDGYIEGPNGEYDWCFTDQDYGLNEFFERIDAMFIGRKSYVVNQQYSENNNCQGIPGMPALTEYIFSTSLSSVKEGAVLVSENSLARARQIKNQSGKDIWLFGGASLYEAMMKEGLVDELWLSVHPILLGSGKRLFHEQDRRSYLTLLESKTYETGLVSLRYKVENRII</sequence>
<organism evidence="2 3">
    <name type="scientific">Arcticibacter tournemirensis</name>
    <dbReference type="NCBI Taxonomy" id="699437"/>
    <lineage>
        <taxon>Bacteria</taxon>
        <taxon>Pseudomonadati</taxon>
        <taxon>Bacteroidota</taxon>
        <taxon>Sphingobacteriia</taxon>
        <taxon>Sphingobacteriales</taxon>
        <taxon>Sphingobacteriaceae</taxon>
        <taxon>Arcticibacter</taxon>
    </lineage>
</organism>
<dbReference type="AlphaFoldDB" id="A0A4V1KHN1"/>
<dbReference type="PANTHER" id="PTHR38011:SF11">
    <property type="entry name" value="2,5-DIAMINO-6-RIBOSYLAMINO-4(3H)-PYRIMIDINONE 5'-PHOSPHATE REDUCTASE"/>
    <property type="match status" value="1"/>
</dbReference>
<dbReference type="InterPro" id="IPR024072">
    <property type="entry name" value="DHFR-like_dom_sf"/>
</dbReference>
<evidence type="ECO:0000313" key="2">
    <source>
        <dbReference type="EMBL" id="RXF67772.1"/>
    </source>
</evidence>
<dbReference type="InterPro" id="IPR002734">
    <property type="entry name" value="RibDG_C"/>
</dbReference>
<feature type="domain" description="Bacterial bifunctional deaminase-reductase C-terminal" evidence="1">
    <location>
        <begin position="2"/>
        <end position="169"/>
    </location>
</feature>
<accession>A0A4V1KHN1</accession>
<protein>
    <submittedName>
        <fullName evidence="2">Dihydrofolate reductase</fullName>
    </submittedName>
</protein>
<evidence type="ECO:0000313" key="3">
    <source>
        <dbReference type="Proteomes" id="UP000290848"/>
    </source>
</evidence>
<dbReference type="SUPFAM" id="SSF53597">
    <property type="entry name" value="Dihydrofolate reductase-like"/>
    <property type="match status" value="1"/>
</dbReference>